<dbReference type="FunFam" id="1.20.58.2010:FF:000004">
    <property type="entry name" value="Rop guanine nucleotide exchange factor 1"/>
    <property type="match status" value="1"/>
</dbReference>
<dbReference type="Gene3D" id="1.20.58.2010">
    <property type="entry name" value="PRONE domain, subdomain 1"/>
    <property type="match status" value="2"/>
</dbReference>
<evidence type="ECO:0000256" key="3">
    <source>
        <dbReference type="SAM" id="MobiDB-lite"/>
    </source>
</evidence>
<dbReference type="Pfam" id="PF03759">
    <property type="entry name" value="PRONE"/>
    <property type="match status" value="1"/>
</dbReference>
<feature type="region of interest" description="Disordered" evidence="3">
    <location>
        <begin position="577"/>
        <end position="605"/>
    </location>
</feature>
<dbReference type="InterPro" id="IPR005512">
    <property type="entry name" value="PRONE_dom"/>
</dbReference>
<dbReference type="PROSITE" id="PS51334">
    <property type="entry name" value="PRONE"/>
    <property type="match status" value="1"/>
</dbReference>
<dbReference type="GO" id="GO:0005085">
    <property type="term" value="F:guanyl-nucleotide exchange factor activity"/>
    <property type="evidence" value="ECO:0007669"/>
    <property type="project" value="UniProtKB-UniRule"/>
</dbReference>
<dbReference type="AlphaFoldDB" id="A0AAP0RRW0"/>
<keyword evidence="1 2" id="KW-0344">Guanine-nucleotide releasing factor</keyword>
<protein>
    <recommendedName>
        <fullName evidence="4">PRONE domain-containing protein</fullName>
    </recommendedName>
</protein>
<accession>A0AAP0RRW0</accession>
<dbReference type="FunFam" id="1.20.58.2010:FF:000001">
    <property type="entry name" value="Rop guanine nucleotide exchange factor 14"/>
    <property type="match status" value="1"/>
</dbReference>
<feature type="domain" description="PRONE" evidence="4">
    <location>
        <begin position="94"/>
        <end position="476"/>
    </location>
</feature>
<feature type="compositionally biased region" description="Polar residues" evidence="3">
    <location>
        <begin position="594"/>
        <end position="605"/>
    </location>
</feature>
<gene>
    <name evidence="5" type="ORF">L1049_011712</name>
</gene>
<evidence type="ECO:0000259" key="4">
    <source>
        <dbReference type="PROSITE" id="PS51334"/>
    </source>
</evidence>
<dbReference type="Proteomes" id="UP001415857">
    <property type="component" value="Unassembled WGS sequence"/>
</dbReference>
<dbReference type="GO" id="GO:0005886">
    <property type="term" value="C:plasma membrane"/>
    <property type="evidence" value="ECO:0007669"/>
    <property type="project" value="UniProtKB-ARBA"/>
</dbReference>
<name>A0AAP0RRW0_LIQFO</name>
<feature type="region of interest" description="Disordered" evidence="3">
    <location>
        <begin position="1"/>
        <end position="67"/>
    </location>
</feature>
<proteinExistence type="predicted"/>
<evidence type="ECO:0000256" key="1">
    <source>
        <dbReference type="ARBA" id="ARBA00022658"/>
    </source>
</evidence>
<evidence type="ECO:0000313" key="5">
    <source>
        <dbReference type="EMBL" id="KAK9283467.1"/>
    </source>
</evidence>
<reference evidence="5 6" key="1">
    <citation type="journal article" date="2024" name="Plant J.">
        <title>Genome sequences and population genomics reveal climatic adaptation and genomic divergence between two closely related sweetgum species.</title>
        <authorList>
            <person name="Xu W.Q."/>
            <person name="Ren C.Q."/>
            <person name="Zhang X.Y."/>
            <person name="Comes H.P."/>
            <person name="Liu X.H."/>
            <person name="Li Y.G."/>
            <person name="Kettle C.J."/>
            <person name="Jalonen R."/>
            <person name="Gaisberger H."/>
            <person name="Ma Y.Z."/>
            <person name="Qiu Y.X."/>
        </authorList>
    </citation>
    <scope>NUCLEOTIDE SEQUENCE [LARGE SCALE GENOMIC DNA]</scope>
    <source>
        <strain evidence="5">Hangzhou</strain>
    </source>
</reference>
<organism evidence="5 6">
    <name type="scientific">Liquidambar formosana</name>
    <name type="common">Formosan gum</name>
    <dbReference type="NCBI Taxonomy" id="63359"/>
    <lineage>
        <taxon>Eukaryota</taxon>
        <taxon>Viridiplantae</taxon>
        <taxon>Streptophyta</taxon>
        <taxon>Embryophyta</taxon>
        <taxon>Tracheophyta</taxon>
        <taxon>Spermatophyta</taxon>
        <taxon>Magnoliopsida</taxon>
        <taxon>eudicotyledons</taxon>
        <taxon>Gunneridae</taxon>
        <taxon>Pentapetalae</taxon>
        <taxon>Saxifragales</taxon>
        <taxon>Altingiaceae</taxon>
        <taxon>Liquidambar</taxon>
    </lineage>
</organism>
<evidence type="ECO:0000256" key="2">
    <source>
        <dbReference type="PROSITE-ProRule" id="PRU00663"/>
    </source>
</evidence>
<dbReference type="InterPro" id="IPR038937">
    <property type="entry name" value="RopGEF"/>
</dbReference>
<keyword evidence="6" id="KW-1185">Reference proteome</keyword>
<feature type="compositionally biased region" description="Basic and acidic residues" evidence="3">
    <location>
        <begin position="7"/>
        <end position="18"/>
    </location>
</feature>
<feature type="compositionally biased region" description="Basic and acidic residues" evidence="3">
    <location>
        <begin position="582"/>
        <end position="593"/>
    </location>
</feature>
<sequence>MGTLVRNSREFEKRKDGSESVGVGTESLSDSVTESRGSRSSGSSSDVSTDEGKAKGSSSPPRLGWPIRKADVPKCLVSDVSEDEQINQSGDSKFKKLGPKISEIDMMKERFSKLLLGEDMSGSGKGVCTALAISNAITNLCATIFGQLWRLEPLRLEKKSMWQREMEWLLCVSDHIVELIPSWQTFPDGKKLEVMTCRPRSDIFINLPALRKLDNILLEILDSFSNTEFWYIDQGIIAPDTDGSASFRKPIQRQEEKWWLPVPRVPPGGLHEDSRKQLHHKRECTNQILKAAMAINSIALAEMEVPESYLEALPKNGRACLGEVIYRYITSDQFSSECLLDCLDLSSEHVALEVANRVEAAIYVWRRRTHSKPITNPSRSAAKSSWEMVKDLMVDGDKRELLAERAESLLFCLKQRFPGLTQTTLDTSKIQCNKDVGKSILESYSRVLESLAFSIVARIDDLLYVDDLSKHSDKFSSVPTVSVIAHKRVSIPYSVPLSSTPYRTASTTPKSFSPAPLISPARGERTPLILTRNKPHRRGFGVKRVLTNYLSAETKTKNNGNPMEGSSLTPNTIVETSASRTSMEDLKHRKESSARQNGRLQQNNR</sequence>
<dbReference type="EMBL" id="JBBPBK010000006">
    <property type="protein sequence ID" value="KAK9283467.1"/>
    <property type="molecule type" value="Genomic_DNA"/>
</dbReference>
<evidence type="ECO:0000313" key="6">
    <source>
        <dbReference type="Proteomes" id="UP001415857"/>
    </source>
</evidence>
<feature type="compositionally biased region" description="Low complexity" evidence="3">
    <location>
        <begin position="29"/>
        <end position="47"/>
    </location>
</feature>
<dbReference type="PANTHER" id="PTHR33101:SF1">
    <property type="entry name" value="ROP GUANINE NUCLEOTIDE EXCHANGE FACTOR 5"/>
    <property type="match status" value="1"/>
</dbReference>
<comment type="caution">
    <text evidence="5">The sequence shown here is derived from an EMBL/GenBank/DDBJ whole genome shotgun (WGS) entry which is preliminary data.</text>
</comment>
<dbReference type="PANTHER" id="PTHR33101">
    <property type="entry name" value="ROP GUANINE NUCLEOTIDE EXCHANGE FACTOR 1"/>
    <property type="match status" value="1"/>
</dbReference>